<evidence type="ECO:0000313" key="6">
    <source>
        <dbReference type="EMBL" id="BFF95299.1"/>
    </source>
</evidence>
<evidence type="ECO:0000313" key="7">
    <source>
        <dbReference type="Proteomes" id="UP001500889"/>
    </source>
</evidence>
<dbReference type="Gene3D" id="6.10.140.1300">
    <property type="match status" value="1"/>
</dbReference>
<feature type="compositionally biased region" description="Polar residues" evidence="5">
    <location>
        <begin position="50"/>
        <end position="62"/>
    </location>
</feature>
<evidence type="ECO:0000256" key="2">
    <source>
        <dbReference type="ARBA" id="ARBA00008485"/>
    </source>
</evidence>
<dbReference type="InterPro" id="IPR017266">
    <property type="entry name" value="DOC_1/2"/>
</dbReference>
<evidence type="ECO:0000256" key="1">
    <source>
        <dbReference type="ARBA" id="ARBA00004123"/>
    </source>
</evidence>
<reference evidence="6 7" key="1">
    <citation type="submission" date="2024-02" db="EMBL/GenBank/DDBJ databases">
        <title>A chromosome-level genome assembly of Drosophila madeirensis, a fruit fly species endemic to Madeira island.</title>
        <authorList>
            <person name="Tomihara K."/>
            <person name="Llopart A."/>
            <person name="Yamamoto D."/>
        </authorList>
    </citation>
    <scope>NUCLEOTIDE SEQUENCE [LARGE SCALE GENOMIC DNA]</scope>
    <source>
        <strain evidence="6 7">RF1</strain>
    </source>
</reference>
<name>A0AAU9FHU0_DROMD</name>
<dbReference type="EMBL" id="AP029264">
    <property type="protein sequence ID" value="BFF95299.1"/>
    <property type="molecule type" value="Genomic_DNA"/>
</dbReference>
<keyword evidence="4" id="KW-0539">Nucleus</keyword>
<evidence type="ECO:0000256" key="3">
    <source>
        <dbReference type="ARBA" id="ARBA00022553"/>
    </source>
</evidence>
<feature type="region of interest" description="Disordered" evidence="5">
    <location>
        <begin position="1"/>
        <end position="151"/>
    </location>
</feature>
<proteinExistence type="inferred from homology"/>
<keyword evidence="3" id="KW-0597">Phosphoprotein</keyword>
<protein>
    <submittedName>
        <fullName evidence="6">Uncharacterized protein</fullName>
    </submittedName>
</protein>
<dbReference type="Proteomes" id="UP001500889">
    <property type="component" value="Chromosome U"/>
</dbReference>
<feature type="compositionally biased region" description="Basic and acidic residues" evidence="5">
    <location>
        <begin position="1"/>
        <end position="10"/>
    </location>
</feature>
<dbReference type="AlphaFoldDB" id="A0AAU9FHU0"/>
<gene>
    <name evidence="6" type="ORF">DMAD_12731</name>
</gene>
<feature type="compositionally biased region" description="Low complexity" evidence="5">
    <location>
        <begin position="63"/>
        <end position="75"/>
    </location>
</feature>
<comment type="subcellular location">
    <subcellularLocation>
        <location evidence="1">Nucleus</location>
    </subcellularLocation>
</comment>
<sequence>MDLESFRSKYSDITVTTVTPGGKKEEQKAKEIDFKMSTEEEQPPRVEITRVSSVSGTAYGPNSTSTLLMSSSSSTAGSAHGPNSSAPAGGSAHGPNSSAPAGGSAHGPNSSAPAGGFAHGRSSAISNNRGGSAFGPFGPADGPGTRSQQQTAAALAYATEYKEVMAKLDYTKYMQAKLKKLSESQGQNNAGSGLKFGMKPETMLTADVEPKGTIVDTFDNLVSVVGKMKTVVKPTGMGMRVASERLLHEIANARDVVKTGQKILKHEELDTSNNPFKE</sequence>
<evidence type="ECO:0000256" key="5">
    <source>
        <dbReference type="SAM" id="MobiDB-lite"/>
    </source>
</evidence>
<evidence type="ECO:0000256" key="4">
    <source>
        <dbReference type="ARBA" id="ARBA00023242"/>
    </source>
</evidence>
<feature type="compositionally biased region" description="Basic and acidic residues" evidence="5">
    <location>
        <begin position="22"/>
        <end position="48"/>
    </location>
</feature>
<comment type="similarity">
    <text evidence="2">Belongs to the CDK2AP family.</text>
</comment>
<dbReference type="Pfam" id="PF09806">
    <property type="entry name" value="CDK2AP"/>
    <property type="match status" value="1"/>
</dbReference>
<accession>A0AAU9FHU0</accession>
<organism evidence="6 7">
    <name type="scientific">Drosophila madeirensis</name>
    <name type="common">Fruit fly</name>
    <dbReference type="NCBI Taxonomy" id="30013"/>
    <lineage>
        <taxon>Eukaryota</taxon>
        <taxon>Metazoa</taxon>
        <taxon>Ecdysozoa</taxon>
        <taxon>Arthropoda</taxon>
        <taxon>Hexapoda</taxon>
        <taxon>Insecta</taxon>
        <taxon>Pterygota</taxon>
        <taxon>Neoptera</taxon>
        <taxon>Endopterygota</taxon>
        <taxon>Diptera</taxon>
        <taxon>Brachycera</taxon>
        <taxon>Muscomorpha</taxon>
        <taxon>Ephydroidea</taxon>
        <taxon>Drosophilidae</taxon>
        <taxon>Drosophila</taxon>
        <taxon>Sophophora</taxon>
    </lineage>
</organism>
<keyword evidence="7" id="KW-1185">Reference proteome</keyword>
<dbReference type="GO" id="GO:0005634">
    <property type="term" value="C:nucleus"/>
    <property type="evidence" value="ECO:0007669"/>
    <property type="project" value="UniProtKB-SubCell"/>
</dbReference>
<feature type="compositionally biased region" description="Low complexity" evidence="5">
    <location>
        <begin position="130"/>
        <end position="151"/>
    </location>
</feature>